<name>A0A517U1M7_9BACT</name>
<sequence>MSIASWLKEEVTIEEFEREYALELAKHPSFARSWRSLLTRMKPGDSLRMWKNPPKWWKRGLGWGGIAIVRNGKVVDFLGTVRGWN</sequence>
<keyword evidence="2" id="KW-1185">Reference proteome</keyword>
<accession>A0A517U1M7</accession>
<dbReference type="Proteomes" id="UP000317909">
    <property type="component" value="Chromosome"/>
</dbReference>
<organism evidence="1 2">
    <name type="scientific">Lacipirellula limnantheis</name>
    <dbReference type="NCBI Taxonomy" id="2528024"/>
    <lineage>
        <taxon>Bacteria</taxon>
        <taxon>Pseudomonadati</taxon>
        <taxon>Planctomycetota</taxon>
        <taxon>Planctomycetia</taxon>
        <taxon>Pirellulales</taxon>
        <taxon>Lacipirellulaceae</taxon>
        <taxon>Lacipirellula</taxon>
    </lineage>
</organism>
<dbReference type="EMBL" id="CP036339">
    <property type="protein sequence ID" value="QDT74520.1"/>
    <property type="molecule type" value="Genomic_DNA"/>
</dbReference>
<evidence type="ECO:0000313" key="2">
    <source>
        <dbReference type="Proteomes" id="UP000317909"/>
    </source>
</evidence>
<proteinExistence type="predicted"/>
<evidence type="ECO:0000313" key="1">
    <source>
        <dbReference type="EMBL" id="QDT74520.1"/>
    </source>
</evidence>
<reference evidence="1 2" key="1">
    <citation type="submission" date="2019-02" db="EMBL/GenBank/DDBJ databases">
        <title>Deep-cultivation of Planctomycetes and their phenomic and genomic characterization uncovers novel biology.</title>
        <authorList>
            <person name="Wiegand S."/>
            <person name="Jogler M."/>
            <person name="Boedeker C."/>
            <person name="Pinto D."/>
            <person name="Vollmers J."/>
            <person name="Rivas-Marin E."/>
            <person name="Kohn T."/>
            <person name="Peeters S.H."/>
            <person name="Heuer A."/>
            <person name="Rast P."/>
            <person name="Oberbeckmann S."/>
            <person name="Bunk B."/>
            <person name="Jeske O."/>
            <person name="Meyerdierks A."/>
            <person name="Storesund J.E."/>
            <person name="Kallscheuer N."/>
            <person name="Luecker S."/>
            <person name="Lage O.M."/>
            <person name="Pohl T."/>
            <person name="Merkel B.J."/>
            <person name="Hornburger P."/>
            <person name="Mueller R.-W."/>
            <person name="Bruemmer F."/>
            <person name="Labrenz M."/>
            <person name="Spormann A.M."/>
            <person name="Op den Camp H."/>
            <person name="Overmann J."/>
            <person name="Amann R."/>
            <person name="Jetten M.S.M."/>
            <person name="Mascher T."/>
            <person name="Medema M.H."/>
            <person name="Devos D.P."/>
            <person name="Kaster A.-K."/>
            <person name="Ovreas L."/>
            <person name="Rohde M."/>
            <person name="Galperin M.Y."/>
            <person name="Jogler C."/>
        </authorList>
    </citation>
    <scope>NUCLEOTIDE SEQUENCE [LARGE SCALE GENOMIC DNA]</scope>
    <source>
        <strain evidence="1 2">I41</strain>
    </source>
</reference>
<dbReference type="KEGG" id="llh:I41_37170"/>
<dbReference type="AlphaFoldDB" id="A0A517U1M7"/>
<protein>
    <submittedName>
        <fullName evidence="1">Uncharacterized protein</fullName>
    </submittedName>
</protein>
<gene>
    <name evidence="1" type="ORF">I41_37170</name>
</gene>